<feature type="transmembrane region" description="Helical" evidence="6">
    <location>
        <begin position="57"/>
        <end position="79"/>
    </location>
</feature>
<keyword evidence="3 6" id="KW-0812">Transmembrane</keyword>
<evidence type="ECO:0000256" key="6">
    <source>
        <dbReference type="SAM" id="Phobius"/>
    </source>
</evidence>
<geneLocation type="plasmid" evidence="10">
    <name>pMaq22A_1p DNA</name>
</geneLocation>
<dbReference type="InterPro" id="IPR000045">
    <property type="entry name" value="Prepilin_IV_endopep_pep"/>
</dbReference>
<evidence type="ECO:0000256" key="7">
    <source>
        <dbReference type="SAM" id="SignalP"/>
    </source>
</evidence>
<reference evidence="10" key="2">
    <citation type="submission" date="2015-01" db="EMBL/GenBank/DDBJ databases">
        <title>Complete genome sequence of Methylobacterium aquaticum strain 22A.</title>
        <authorList>
            <person name="Tani A."/>
            <person name="Ogura Y."/>
            <person name="Hayashi T."/>
        </authorList>
    </citation>
    <scope>NUCLEOTIDE SEQUENCE [LARGE SCALE GENOMIC DNA]</scope>
    <source>
        <strain evidence="10">MA-22A</strain>
        <plasmid evidence="10">Plasmid pMaq22A_1p DNA</plasmid>
    </source>
</reference>
<keyword evidence="5 6" id="KW-0472">Membrane</keyword>
<evidence type="ECO:0000313" key="10">
    <source>
        <dbReference type="Proteomes" id="UP000061432"/>
    </source>
</evidence>
<accession>A0A0C6FTY5</accession>
<proteinExistence type="predicted"/>
<keyword evidence="2" id="KW-1003">Cell membrane</keyword>
<organism evidence="9 10">
    <name type="scientific">Methylobacterium aquaticum</name>
    <dbReference type="NCBI Taxonomy" id="270351"/>
    <lineage>
        <taxon>Bacteria</taxon>
        <taxon>Pseudomonadati</taxon>
        <taxon>Pseudomonadota</taxon>
        <taxon>Alphaproteobacteria</taxon>
        <taxon>Hyphomicrobiales</taxon>
        <taxon>Methylobacteriaceae</taxon>
        <taxon>Methylobacterium</taxon>
    </lineage>
</organism>
<dbReference type="GO" id="GO:0004190">
    <property type="term" value="F:aspartic-type endopeptidase activity"/>
    <property type="evidence" value="ECO:0007669"/>
    <property type="project" value="InterPro"/>
</dbReference>
<evidence type="ECO:0000313" key="9">
    <source>
        <dbReference type="EMBL" id="BAQ49019.1"/>
    </source>
</evidence>
<dbReference type="PANTHER" id="PTHR36506">
    <property type="entry name" value="PREFLAGELLIN PEPTIDASE"/>
    <property type="match status" value="1"/>
</dbReference>
<dbReference type="Pfam" id="PF01478">
    <property type="entry name" value="Peptidase_A24"/>
    <property type="match status" value="1"/>
</dbReference>
<dbReference type="OrthoDB" id="5329005at2"/>
<dbReference type="PATRIC" id="fig|270351.10.peg.6048"/>
<evidence type="ECO:0000259" key="8">
    <source>
        <dbReference type="Pfam" id="PF01478"/>
    </source>
</evidence>
<gene>
    <name evidence="9" type="primary">cpaA</name>
    <name evidence="9" type="ORF">Maq22A_1p33630</name>
</gene>
<evidence type="ECO:0000256" key="5">
    <source>
        <dbReference type="ARBA" id="ARBA00023136"/>
    </source>
</evidence>
<dbReference type="InterPro" id="IPR052218">
    <property type="entry name" value="Preflagellin_Peptidase"/>
</dbReference>
<dbReference type="Gene3D" id="1.20.120.1220">
    <property type="match status" value="1"/>
</dbReference>
<dbReference type="PANTHER" id="PTHR36506:SF1">
    <property type="entry name" value="PREFLAGELLIN PEPTIDASE"/>
    <property type="match status" value="1"/>
</dbReference>
<name>A0A0C6FTY5_9HYPH</name>
<reference evidence="9 10" key="1">
    <citation type="journal article" date="2015" name="Genome Announc.">
        <title>Complete Genome Sequence of Methylobacterium aquaticum Strain 22A, Isolated from Racomitrium japonicum Moss.</title>
        <authorList>
            <person name="Tani A."/>
            <person name="Ogura Y."/>
            <person name="Hayashi T."/>
            <person name="Kimbara K."/>
        </authorList>
    </citation>
    <scope>NUCLEOTIDE SEQUENCE [LARGE SCALE GENOMIC DNA]</scope>
    <source>
        <strain evidence="9 10">MA-22A</strain>
        <plasmid evidence="10">Plasmid pMaq22A_1p DNA</plasmid>
    </source>
</reference>
<evidence type="ECO:0000256" key="2">
    <source>
        <dbReference type="ARBA" id="ARBA00022475"/>
    </source>
</evidence>
<keyword evidence="4 6" id="KW-1133">Transmembrane helix</keyword>
<sequence length="168" mass="17511">MASLCLLVVFPFLMAYAAMSDVLTMTIPNRVSLILVAAFAVLAATAGLGWSEIAWHAGAFGLVLTVGFALFAFGVIGGGDAKLAAATALWLGFEPLLDYVVNFSLLGGLLALAILYVRGQPLPGFVIAWPFALRLHDRCVGMPYGVALSASALITCPSAPLWRIALAG</sequence>
<keyword evidence="7" id="KW-0732">Signal</keyword>
<evidence type="ECO:0000256" key="3">
    <source>
        <dbReference type="ARBA" id="ARBA00022692"/>
    </source>
</evidence>
<dbReference type="Proteomes" id="UP000061432">
    <property type="component" value="Plasmid pMaq22A_1p"/>
</dbReference>
<dbReference type="GO" id="GO:0005886">
    <property type="term" value="C:plasma membrane"/>
    <property type="evidence" value="ECO:0007669"/>
    <property type="project" value="UniProtKB-SubCell"/>
</dbReference>
<keyword evidence="9" id="KW-0614">Plasmid</keyword>
<feature type="transmembrane region" description="Helical" evidence="6">
    <location>
        <begin position="30"/>
        <end position="50"/>
    </location>
</feature>
<feature type="signal peptide" evidence="7">
    <location>
        <begin position="1"/>
        <end position="17"/>
    </location>
</feature>
<dbReference type="EMBL" id="AP014705">
    <property type="protein sequence ID" value="BAQ49019.1"/>
    <property type="molecule type" value="Genomic_DNA"/>
</dbReference>
<feature type="transmembrane region" description="Helical" evidence="6">
    <location>
        <begin position="99"/>
        <end position="117"/>
    </location>
</feature>
<feature type="chain" id="PRO_5002197353" evidence="7">
    <location>
        <begin position="18"/>
        <end position="168"/>
    </location>
</feature>
<evidence type="ECO:0000256" key="1">
    <source>
        <dbReference type="ARBA" id="ARBA00004651"/>
    </source>
</evidence>
<feature type="domain" description="Prepilin type IV endopeptidase peptidase" evidence="8">
    <location>
        <begin position="9"/>
        <end position="112"/>
    </location>
</feature>
<dbReference type="KEGG" id="maqu:Maq22A_1p33630"/>
<dbReference type="AlphaFoldDB" id="A0A0C6FTY5"/>
<comment type="subcellular location">
    <subcellularLocation>
        <location evidence="1">Cell membrane</location>
        <topology evidence="1">Multi-pass membrane protein</topology>
    </subcellularLocation>
</comment>
<protein>
    <submittedName>
        <fullName evidence="9">Peptidase</fullName>
    </submittedName>
</protein>
<dbReference type="RefSeq" id="WP_060850170.1">
    <property type="nucleotide sequence ID" value="NZ_AP014705.1"/>
</dbReference>
<evidence type="ECO:0000256" key="4">
    <source>
        <dbReference type="ARBA" id="ARBA00022989"/>
    </source>
</evidence>